<dbReference type="EMBL" id="JAKELL010000068">
    <property type="protein sequence ID" value="KAH8985108.1"/>
    <property type="molecule type" value="Genomic_DNA"/>
</dbReference>
<organism evidence="1 2">
    <name type="scientific">Lactarius akahatsu</name>
    <dbReference type="NCBI Taxonomy" id="416441"/>
    <lineage>
        <taxon>Eukaryota</taxon>
        <taxon>Fungi</taxon>
        <taxon>Dikarya</taxon>
        <taxon>Basidiomycota</taxon>
        <taxon>Agaricomycotina</taxon>
        <taxon>Agaricomycetes</taxon>
        <taxon>Russulales</taxon>
        <taxon>Russulaceae</taxon>
        <taxon>Lactarius</taxon>
    </lineage>
</organism>
<sequence length="337" mass="38544">MPHLDNGRLVPDDPHVSDDLAIHDLCKRVRHLLDTCESHSLFTKKELWRMRARGCVEPVASLVFCADVNLELFGDFGRLLCELGEFERIRDLLATGSDGAFVTRWTCLSLVDVTRRISNHDTIKANARLAANCLSRFRMENDGEQSPHNDDDENALKNARRVDNHFETASQIYIDGLRRAFRPWEVGRTEDQVRDVLARNHVVDISTLERIAPAADHMLNIDSFISQINSWIHYVSLGLIVHLPGVSFDQTGPSQPIRFFNPSVLKGQAFTPQLVFLCRRLRRLCPYTPKLRDIIDGRGNGAYQETLESLRTLWGDADRGHSIVHQRHLSYLMERQL</sequence>
<comment type="caution">
    <text evidence="1">The sequence shown here is derived from an EMBL/GenBank/DDBJ whole genome shotgun (WGS) entry which is preliminary data.</text>
</comment>
<accession>A0AAD4Q7S4</accession>
<name>A0AAD4Q7S4_9AGAM</name>
<evidence type="ECO:0000313" key="2">
    <source>
        <dbReference type="Proteomes" id="UP001201163"/>
    </source>
</evidence>
<protein>
    <submittedName>
        <fullName evidence="1">Uncharacterized protein</fullName>
    </submittedName>
</protein>
<gene>
    <name evidence="1" type="ORF">EDB92DRAFT_2116872</name>
</gene>
<dbReference type="Proteomes" id="UP001201163">
    <property type="component" value="Unassembled WGS sequence"/>
</dbReference>
<keyword evidence="2" id="KW-1185">Reference proteome</keyword>
<proteinExistence type="predicted"/>
<evidence type="ECO:0000313" key="1">
    <source>
        <dbReference type="EMBL" id="KAH8985108.1"/>
    </source>
</evidence>
<dbReference type="AlphaFoldDB" id="A0AAD4Q7S4"/>
<reference evidence="1" key="1">
    <citation type="submission" date="2022-01" db="EMBL/GenBank/DDBJ databases">
        <title>Comparative genomics reveals a dynamic genome evolution in the ectomycorrhizal milk-cap (Lactarius) mushrooms.</title>
        <authorList>
            <consortium name="DOE Joint Genome Institute"/>
            <person name="Lebreton A."/>
            <person name="Tang N."/>
            <person name="Kuo A."/>
            <person name="LaButti K."/>
            <person name="Drula E."/>
            <person name="Barry K."/>
            <person name="Clum A."/>
            <person name="Lipzen A."/>
            <person name="Mousain D."/>
            <person name="Ng V."/>
            <person name="Wang R."/>
            <person name="Wang X."/>
            <person name="Dai Y."/>
            <person name="Henrissat B."/>
            <person name="Grigoriev I.V."/>
            <person name="Guerin-Laguette A."/>
            <person name="Yu F."/>
            <person name="Martin F.M."/>
        </authorList>
    </citation>
    <scope>NUCLEOTIDE SEQUENCE</scope>
    <source>
        <strain evidence="1">QP</strain>
    </source>
</reference>